<reference evidence="2" key="4">
    <citation type="submission" date="2016-09" db="EMBL/GenBank/DDBJ databases">
        <authorList>
            <person name="Pfeiffer F."/>
        </authorList>
    </citation>
    <scope>NUCLEOTIDE SEQUENCE</scope>
    <source>
        <strain evidence="2">ATCC 43099</strain>
    </source>
</reference>
<dbReference type="KEGG" id="nmg:Nmag_1198"/>
<gene>
    <name evidence="2" type="ordered locus">Nmag_1198</name>
    <name evidence="3" type="ORF">C500_18508</name>
</gene>
<evidence type="ECO:0000313" key="5">
    <source>
        <dbReference type="Proteomes" id="UP000011543"/>
    </source>
</evidence>
<protein>
    <recommendedName>
        <fullName evidence="1">DUF7260 domain-containing protein</fullName>
    </recommendedName>
</protein>
<accession>D3SS54</accession>
<evidence type="ECO:0000313" key="4">
    <source>
        <dbReference type="Proteomes" id="UP000001879"/>
    </source>
</evidence>
<reference evidence="4" key="1">
    <citation type="submission" date="2010-02" db="EMBL/GenBank/DDBJ databases">
        <title>Complete sequence of chromosome of Natrialba magadii ATCC 43099.</title>
        <authorList>
            <consortium name="US DOE Joint Genome Institute"/>
            <person name="Lucas S."/>
            <person name="Copeland A."/>
            <person name="Lapidus A."/>
            <person name="Cheng J.-F."/>
            <person name="Bruce D."/>
            <person name="Goodwin L."/>
            <person name="Pitluck S."/>
            <person name="Davenport K."/>
            <person name="Saunders E."/>
            <person name="Detter J.C."/>
            <person name="Han C."/>
            <person name="Tapia R."/>
            <person name="Land M."/>
            <person name="Hauser L."/>
            <person name="Kyrpides N."/>
            <person name="Mikhailova N."/>
            <person name="De Castro R.E."/>
            <person name="Maupin-Furlow J.A."/>
            <person name="Woyke T."/>
        </authorList>
    </citation>
    <scope>NUCLEOTIDE SEQUENCE [LARGE SCALE GENOMIC DNA]</scope>
    <source>
        <strain evidence="4">ATCC 43099 / DSM 3394 / CCM 3739 / CIP 104546 / IAM 13178 / JCM 8861 / NBRC 102185 / NCIMB 2190 / MS3</strain>
    </source>
</reference>
<dbReference type="HOGENOM" id="CLU_1870793_0_0_2"/>
<reference evidence="2 4" key="2">
    <citation type="journal article" date="2012" name="BMC Genomics">
        <title>A comparative genomics perspective on the genetic content of the alkaliphilic haloarchaeon Natrialba magadii ATCC 43099T.</title>
        <authorList>
            <person name="Siddaramappa S."/>
            <person name="Challacombe J.F."/>
            <person name="Decastro R.E."/>
            <person name="Pfeiffer F."/>
            <person name="Sastre D.E."/>
            <person name="Gimenez M.I."/>
            <person name="Paggi R.A."/>
            <person name="Detter J.C."/>
            <person name="Davenport K.W."/>
            <person name="Goodwin L.A."/>
            <person name="Kyrpides N."/>
            <person name="Tapia R."/>
            <person name="Pitluck S."/>
            <person name="Lucas S."/>
            <person name="Woyke T."/>
            <person name="Maupin-Furlow J.A."/>
        </authorList>
    </citation>
    <scope>NUCLEOTIDE SEQUENCE [LARGE SCALE GENOMIC DNA]</scope>
    <source>
        <strain evidence="2">ATCC 43099</strain>
        <strain evidence="4">ATCC 43099 / DSM 3394 / CCM 3739 / CIP 104546 / IAM 13178 / JCM 8861 / NBRC 102185 / NCIMB 2190 / MS3</strain>
    </source>
</reference>
<dbReference type="Proteomes" id="UP000011543">
    <property type="component" value="Unassembled WGS sequence"/>
</dbReference>
<dbReference type="PATRIC" id="fig|547559.17.peg.3647"/>
<evidence type="ECO:0000313" key="3">
    <source>
        <dbReference type="EMBL" id="ELY24946.1"/>
    </source>
</evidence>
<dbReference type="RefSeq" id="WP_004217084.1">
    <property type="nucleotide sequence ID" value="NC_013922.1"/>
</dbReference>
<dbReference type="AlphaFoldDB" id="D3SS54"/>
<reference evidence="3 5" key="3">
    <citation type="journal article" date="2014" name="PLoS Genet.">
        <title>Phylogenetically driven sequencing of extremely halophilic archaea reveals strategies for static and dynamic osmo-response.</title>
        <authorList>
            <person name="Becker E.A."/>
            <person name="Seitzer P.M."/>
            <person name="Tritt A."/>
            <person name="Larsen D."/>
            <person name="Krusor M."/>
            <person name="Yao A.I."/>
            <person name="Wu D."/>
            <person name="Madern D."/>
            <person name="Eisen J.A."/>
            <person name="Darling A.E."/>
            <person name="Facciotti M.T."/>
        </authorList>
    </citation>
    <scope>NUCLEOTIDE SEQUENCE [LARGE SCALE GENOMIC DNA]</scope>
    <source>
        <strain evidence="5">ATCC 43099 / DSM 3394 / CCM 3739 / CIP 104546 / IAM 13178 / JCM 8861 / NBRC 102185 / NCIMB 2190 / MS3</strain>
        <strain evidence="3">MS-3</strain>
    </source>
</reference>
<dbReference type="EMBL" id="CP001932">
    <property type="protein sequence ID" value="ADD04780.1"/>
    <property type="molecule type" value="Genomic_DNA"/>
</dbReference>
<name>D3SS54_NATMM</name>
<dbReference type="EMBL" id="AOHS01000057">
    <property type="protein sequence ID" value="ELY24946.1"/>
    <property type="molecule type" value="Genomic_DNA"/>
</dbReference>
<dbReference type="PaxDb" id="547559-Nmag_1198"/>
<dbReference type="Pfam" id="PF23921">
    <property type="entry name" value="DUF7260"/>
    <property type="match status" value="1"/>
</dbReference>
<feature type="domain" description="DUF7260" evidence="1">
    <location>
        <begin position="3"/>
        <end position="125"/>
    </location>
</feature>
<dbReference type="GeneID" id="8824030"/>
<evidence type="ECO:0000259" key="1">
    <source>
        <dbReference type="Pfam" id="PF23921"/>
    </source>
</evidence>
<dbReference type="Proteomes" id="UP000001879">
    <property type="component" value="Chromosome"/>
</dbReference>
<keyword evidence="4" id="KW-1185">Reference proteome</keyword>
<organism evidence="2 4">
    <name type="scientific">Natrialba magadii (strain ATCC 43099 / DSM 3394 / CCM 3739 / CIP 104546 / IAM 13178 / JCM 8861 / NBRC 102185 / NCIMB 2190 / MS3)</name>
    <name type="common">Natronobacterium magadii</name>
    <dbReference type="NCBI Taxonomy" id="547559"/>
    <lineage>
        <taxon>Archaea</taxon>
        <taxon>Methanobacteriati</taxon>
        <taxon>Methanobacteriota</taxon>
        <taxon>Stenosarchaea group</taxon>
        <taxon>Halobacteria</taxon>
        <taxon>Halobacteriales</taxon>
        <taxon>Natrialbaceae</taxon>
        <taxon>Natrialba</taxon>
    </lineage>
</organism>
<evidence type="ECO:0000313" key="2">
    <source>
        <dbReference type="EMBL" id="ADD04780.1"/>
    </source>
</evidence>
<proteinExistence type="predicted"/>
<dbReference type="OrthoDB" id="213880at2157"/>
<dbReference type="eggNOG" id="arCOG06167">
    <property type="taxonomic scope" value="Archaea"/>
</dbReference>
<dbReference type="InterPro" id="IPR055684">
    <property type="entry name" value="DUF7260"/>
</dbReference>
<sequence length="136" mass="15550">MSAGHRRTELETMARVLEREIASLNEAVTAVDGVLEWLETVDKSPLSSLGFEALRERHEALAVRRMCCQRFVKERQETLARVSAQETPAKTAHREVVEYLYQEQRQTYPVLAAMVALDRLCGTCQRVVRAHLVRRA</sequence>